<dbReference type="PANTHER" id="PTHR47649:SF1">
    <property type="entry name" value="RIBONUCLEASE D"/>
    <property type="match status" value="1"/>
</dbReference>
<dbReference type="PROSITE" id="PS50967">
    <property type="entry name" value="HRDC"/>
    <property type="match status" value="1"/>
</dbReference>
<dbReference type="EMBL" id="JAUUUU010000005">
    <property type="protein sequence ID" value="MDP1521133.1"/>
    <property type="molecule type" value="Genomic_DNA"/>
</dbReference>
<dbReference type="Proteomes" id="UP001178354">
    <property type="component" value="Unassembled WGS sequence"/>
</dbReference>
<dbReference type="GO" id="GO:0042780">
    <property type="term" value="P:tRNA 3'-end processing"/>
    <property type="evidence" value="ECO:0007669"/>
    <property type="project" value="UniProtKB-UniRule"/>
</dbReference>
<dbReference type="EC" id="3.1.13.5" evidence="6"/>
<dbReference type="InterPro" id="IPR002562">
    <property type="entry name" value="3'-5'_exonuclease_dom"/>
</dbReference>
<dbReference type="SMART" id="SM00341">
    <property type="entry name" value="HRDC"/>
    <property type="match status" value="1"/>
</dbReference>
<comment type="function">
    <text evidence="6">Exonuclease involved in the 3' processing of various precursor tRNAs. Initiates hydrolysis at the 3'-terminus of an RNA molecule and releases 5'-mononucleotides.</text>
</comment>
<keyword evidence="1 6" id="KW-0963">Cytoplasm</keyword>
<dbReference type="InterPro" id="IPR010997">
    <property type="entry name" value="HRDC-like_sf"/>
</dbReference>
<comment type="similarity">
    <text evidence="6">Belongs to the RNase D family.</text>
</comment>
<keyword evidence="2 6" id="KW-0819">tRNA processing</keyword>
<dbReference type="SUPFAM" id="SSF47819">
    <property type="entry name" value="HRDC-like"/>
    <property type="match status" value="2"/>
</dbReference>
<keyword evidence="5 6" id="KW-0269">Exonuclease</keyword>
<dbReference type="RefSeq" id="WP_305170800.1">
    <property type="nucleotide sequence ID" value="NZ_JAUUUU010000005.1"/>
</dbReference>
<evidence type="ECO:0000256" key="1">
    <source>
        <dbReference type="ARBA" id="ARBA00022490"/>
    </source>
</evidence>
<proteinExistence type="inferred from homology"/>
<dbReference type="GO" id="GO:0008408">
    <property type="term" value="F:3'-5' exonuclease activity"/>
    <property type="evidence" value="ECO:0007669"/>
    <property type="project" value="InterPro"/>
</dbReference>
<sequence>MTEQAAAPILVADQQALGKCIAELNSCPALAVDTEFMRTDTFYPILGLIQIYDGNHCWLIDPVAIDNLQPLAEVFTNDAITKVFHSCSEDLEVLQHVMGCLPLPLFDTQIAAALAGYGFSRGYAALVADMLDVHVPKDETRSDWLQRPLTEAQLGYAASDVYHLLPVYQQLLLDLDRLERRDWIAEEMRDLVARANSRDDGSEYYRKVKGAWRLSQQALVALQQLCLWRENEARRRNRPRNRVIPDRVLLEIASSTPKNKAALADIEGMHPGLIRRYGDLLLDMLKTAEQNVSEAPLKPLDAPLPKEARDIGKALKAVVTDRAESYQLPVEMLARKRDIEQLVRSHCDDMPTELPDSLATGWRHQVVGAALLKAISEQPV</sequence>
<reference evidence="8" key="2">
    <citation type="submission" date="2023-08" db="EMBL/GenBank/DDBJ databases">
        <authorList>
            <person name="Luo J."/>
        </authorList>
    </citation>
    <scope>NUCLEOTIDE SEQUENCE</scope>
    <source>
        <strain evidence="8">DSM 25064</strain>
    </source>
</reference>
<dbReference type="InterPro" id="IPR012337">
    <property type="entry name" value="RNaseH-like_sf"/>
</dbReference>
<dbReference type="InterPro" id="IPR044876">
    <property type="entry name" value="HRDC_dom_sf"/>
</dbReference>
<dbReference type="AlphaFoldDB" id="A0AAW8B430"/>
<comment type="caution">
    <text evidence="8">The sequence shown here is derived from an EMBL/GenBank/DDBJ whole genome shotgun (WGS) entry which is preliminary data.</text>
</comment>
<dbReference type="InterPro" id="IPR006292">
    <property type="entry name" value="RNase_D"/>
</dbReference>
<comment type="catalytic activity">
    <reaction evidence="6">
        <text>Exonucleolytic cleavage that removes extra residues from the 3'-terminus of tRNA to produce 5'-mononucleotides.</text>
        <dbReference type="EC" id="3.1.13.5"/>
    </reaction>
</comment>
<dbReference type="InterPro" id="IPR051086">
    <property type="entry name" value="RNase_D-like"/>
</dbReference>
<keyword evidence="3 6" id="KW-0540">Nuclease</keyword>
<dbReference type="Pfam" id="PF21293">
    <property type="entry name" value="RNAseD_HRDC_C"/>
    <property type="match status" value="1"/>
</dbReference>
<dbReference type="SMART" id="SM00474">
    <property type="entry name" value="35EXOc"/>
    <property type="match status" value="1"/>
</dbReference>
<dbReference type="Pfam" id="PF00570">
    <property type="entry name" value="HRDC"/>
    <property type="match status" value="1"/>
</dbReference>
<evidence type="ECO:0000313" key="9">
    <source>
        <dbReference type="Proteomes" id="UP001178354"/>
    </source>
</evidence>
<reference evidence="8" key="1">
    <citation type="journal article" date="2010" name="Int. J. Syst. Evol. Microbiol.">
        <title>Porticoccus litoralis gen. nov., sp. nov., a gammaproteobacterium isolated from the Yellow Sea.</title>
        <authorList>
            <person name="Oh H.M."/>
            <person name="Kim H."/>
            <person name="Kim K.M."/>
            <person name="Min G.S."/>
            <person name="Cho J.C."/>
        </authorList>
    </citation>
    <scope>NUCLEOTIDE SEQUENCE</scope>
    <source>
        <strain evidence="8">DSM 25064</strain>
    </source>
</reference>
<evidence type="ECO:0000256" key="6">
    <source>
        <dbReference type="HAMAP-Rule" id="MF_01899"/>
    </source>
</evidence>
<evidence type="ECO:0000256" key="3">
    <source>
        <dbReference type="ARBA" id="ARBA00022722"/>
    </source>
</evidence>
<accession>A0AAW8B430</accession>
<dbReference type="GO" id="GO:0005737">
    <property type="term" value="C:cytoplasm"/>
    <property type="evidence" value="ECO:0007669"/>
    <property type="project" value="UniProtKB-SubCell"/>
</dbReference>
<gene>
    <name evidence="6 8" type="primary">rnd</name>
    <name evidence="8" type="ORF">Q8A57_09145</name>
</gene>
<feature type="domain" description="HRDC" evidence="7">
    <location>
        <begin position="215"/>
        <end position="295"/>
    </location>
</feature>
<evidence type="ECO:0000256" key="4">
    <source>
        <dbReference type="ARBA" id="ARBA00022801"/>
    </source>
</evidence>
<dbReference type="SUPFAM" id="SSF53098">
    <property type="entry name" value="Ribonuclease H-like"/>
    <property type="match status" value="1"/>
</dbReference>
<dbReference type="InterPro" id="IPR048579">
    <property type="entry name" value="RNAseD_HRDC_C"/>
</dbReference>
<dbReference type="CDD" id="cd06142">
    <property type="entry name" value="RNaseD_exo"/>
    <property type="match status" value="1"/>
</dbReference>
<evidence type="ECO:0000259" key="7">
    <source>
        <dbReference type="PROSITE" id="PS50967"/>
    </source>
</evidence>
<dbReference type="GO" id="GO:0033890">
    <property type="term" value="F:ribonuclease D activity"/>
    <property type="evidence" value="ECO:0007669"/>
    <property type="project" value="UniProtKB-UniRule"/>
</dbReference>
<dbReference type="NCBIfam" id="TIGR01388">
    <property type="entry name" value="rnd"/>
    <property type="match status" value="1"/>
</dbReference>
<protein>
    <recommendedName>
        <fullName evidence="6">Ribonuclease D</fullName>
        <shortName evidence="6">RNase D</shortName>
        <ecNumber evidence="6">3.1.13.5</ecNumber>
    </recommendedName>
</protein>
<dbReference type="Gene3D" id="3.30.420.10">
    <property type="entry name" value="Ribonuclease H-like superfamily/Ribonuclease H"/>
    <property type="match status" value="1"/>
</dbReference>
<dbReference type="HAMAP" id="MF_01899">
    <property type="entry name" value="RNase_D"/>
    <property type="match status" value="1"/>
</dbReference>
<evidence type="ECO:0000256" key="5">
    <source>
        <dbReference type="ARBA" id="ARBA00022839"/>
    </source>
</evidence>
<keyword evidence="9" id="KW-1185">Reference proteome</keyword>
<dbReference type="Gene3D" id="1.10.150.80">
    <property type="entry name" value="HRDC domain"/>
    <property type="match status" value="2"/>
</dbReference>
<organism evidence="8 9">
    <name type="scientific">Porticoccus litoralis</name>
    <dbReference type="NCBI Taxonomy" id="434086"/>
    <lineage>
        <taxon>Bacteria</taxon>
        <taxon>Pseudomonadati</taxon>
        <taxon>Pseudomonadota</taxon>
        <taxon>Gammaproteobacteria</taxon>
        <taxon>Cellvibrionales</taxon>
        <taxon>Porticoccaceae</taxon>
        <taxon>Porticoccus</taxon>
    </lineage>
</organism>
<evidence type="ECO:0000256" key="2">
    <source>
        <dbReference type="ARBA" id="ARBA00022694"/>
    </source>
</evidence>
<dbReference type="GO" id="GO:0000166">
    <property type="term" value="F:nucleotide binding"/>
    <property type="evidence" value="ECO:0007669"/>
    <property type="project" value="InterPro"/>
</dbReference>
<comment type="subcellular location">
    <subcellularLocation>
        <location evidence="6">Cytoplasm</location>
    </subcellularLocation>
</comment>
<name>A0AAW8B430_9GAMM</name>
<keyword evidence="4 6" id="KW-0378">Hydrolase</keyword>
<dbReference type="Pfam" id="PF01612">
    <property type="entry name" value="DNA_pol_A_exo1"/>
    <property type="match status" value="1"/>
</dbReference>
<evidence type="ECO:0000313" key="8">
    <source>
        <dbReference type="EMBL" id="MDP1521133.1"/>
    </source>
</evidence>
<comment type="cofactor">
    <cofactor evidence="6">
        <name>a divalent metal cation</name>
        <dbReference type="ChEBI" id="CHEBI:60240"/>
    </cofactor>
</comment>
<dbReference type="PANTHER" id="PTHR47649">
    <property type="entry name" value="RIBONUCLEASE D"/>
    <property type="match status" value="1"/>
</dbReference>
<dbReference type="InterPro" id="IPR002121">
    <property type="entry name" value="HRDC_dom"/>
</dbReference>
<dbReference type="InterPro" id="IPR036397">
    <property type="entry name" value="RNaseH_sf"/>
</dbReference>
<dbReference type="GO" id="GO:0003676">
    <property type="term" value="F:nucleic acid binding"/>
    <property type="evidence" value="ECO:0007669"/>
    <property type="project" value="InterPro"/>
</dbReference>